<reference evidence="1" key="1">
    <citation type="journal article" date="2014" name="Int. J. Syst. Evol. Microbiol.">
        <title>Complete genome sequence of Corynebacterium casei LMG S-19264T (=DSM 44701T), isolated from a smear-ripened cheese.</title>
        <authorList>
            <consortium name="US DOE Joint Genome Institute (JGI-PGF)"/>
            <person name="Walter F."/>
            <person name="Albersmeier A."/>
            <person name="Kalinowski J."/>
            <person name="Ruckert C."/>
        </authorList>
    </citation>
    <scope>NUCLEOTIDE SEQUENCE</scope>
    <source>
        <strain evidence="1">CGMCC 1.8984</strain>
    </source>
</reference>
<name>A0A917PSF8_9MICO</name>
<accession>A0A917PSF8</accession>
<gene>
    <name evidence="1" type="ORF">GCM10011372_30000</name>
</gene>
<dbReference type="AlphaFoldDB" id="A0A917PSF8"/>
<keyword evidence="2" id="KW-1185">Reference proteome</keyword>
<dbReference type="EMBL" id="BMMD01000020">
    <property type="protein sequence ID" value="GGJ89396.1"/>
    <property type="molecule type" value="Genomic_DNA"/>
</dbReference>
<proteinExistence type="predicted"/>
<protein>
    <recommendedName>
        <fullName evidence="3">MarR family transcriptional regulator</fullName>
    </recommendedName>
</protein>
<evidence type="ECO:0008006" key="3">
    <source>
        <dbReference type="Google" id="ProtNLM"/>
    </source>
</evidence>
<reference evidence="1" key="2">
    <citation type="submission" date="2020-09" db="EMBL/GenBank/DDBJ databases">
        <authorList>
            <person name="Sun Q."/>
            <person name="Zhou Y."/>
        </authorList>
    </citation>
    <scope>NUCLEOTIDE SEQUENCE</scope>
    <source>
        <strain evidence="1">CGMCC 1.8984</strain>
    </source>
</reference>
<organism evidence="1 2">
    <name type="scientific">Agromyces bauzanensis</name>
    <dbReference type="NCBI Taxonomy" id="1308924"/>
    <lineage>
        <taxon>Bacteria</taxon>
        <taxon>Bacillati</taxon>
        <taxon>Actinomycetota</taxon>
        <taxon>Actinomycetes</taxon>
        <taxon>Micrococcales</taxon>
        <taxon>Microbacteriaceae</taxon>
        <taxon>Agromyces</taxon>
    </lineage>
</organism>
<comment type="caution">
    <text evidence="1">The sequence shown here is derived from an EMBL/GenBank/DDBJ whole genome shotgun (WGS) entry which is preliminary data.</text>
</comment>
<evidence type="ECO:0000313" key="1">
    <source>
        <dbReference type="EMBL" id="GGJ89396.1"/>
    </source>
</evidence>
<dbReference type="Proteomes" id="UP000636956">
    <property type="component" value="Unassembled WGS sequence"/>
</dbReference>
<evidence type="ECO:0000313" key="2">
    <source>
        <dbReference type="Proteomes" id="UP000636956"/>
    </source>
</evidence>
<sequence length="68" mass="7348">MPRVATPHAGNLGLRARARLLAEASGRVAAIDELMIADLTEPERLDLLDYLGRCITQLEGRVDPPTPA</sequence>